<reference evidence="5" key="1">
    <citation type="submission" date="2020-10" db="EMBL/GenBank/DDBJ databases">
        <authorList>
            <person name="Gilroy R."/>
        </authorList>
    </citation>
    <scope>NUCLEOTIDE SEQUENCE</scope>
    <source>
        <strain evidence="5">1370</strain>
    </source>
</reference>
<dbReference type="SUPFAM" id="SSF46689">
    <property type="entry name" value="Homeodomain-like"/>
    <property type="match status" value="1"/>
</dbReference>
<dbReference type="Gene3D" id="1.10.10.60">
    <property type="entry name" value="Homeodomain-like"/>
    <property type="match status" value="1"/>
</dbReference>
<dbReference type="PROSITE" id="PS01124">
    <property type="entry name" value="HTH_ARAC_FAMILY_2"/>
    <property type="match status" value="1"/>
</dbReference>
<dbReference type="InterPro" id="IPR018060">
    <property type="entry name" value="HTH_AraC"/>
</dbReference>
<protein>
    <submittedName>
        <fullName evidence="5">Helix-turn-helix transcriptional regulator</fullName>
    </submittedName>
</protein>
<feature type="domain" description="HTH araC/xylS-type" evidence="4">
    <location>
        <begin position="148"/>
        <end position="250"/>
    </location>
</feature>
<proteinExistence type="predicted"/>
<evidence type="ECO:0000313" key="5">
    <source>
        <dbReference type="EMBL" id="HIV11166.1"/>
    </source>
</evidence>
<dbReference type="GO" id="GO:0003700">
    <property type="term" value="F:DNA-binding transcription factor activity"/>
    <property type="evidence" value="ECO:0007669"/>
    <property type="project" value="InterPro"/>
</dbReference>
<dbReference type="AlphaFoldDB" id="A0A9D1NRZ9"/>
<evidence type="ECO:0000313" key="6">
    <source>
        <dbReference type="Proteomes" id="UP000823960"/>
    </source>
</evidence>
<dbReference type="PANTHER" id="PTHR43280">
    <property type="entry name" value="ARAC-FAMILY TRANSCRIPTIONAL REGULATOR"/>
    <property type="match status" value="1"/>
</dbReference>
<keyword evidence="2" id="KW-0238">DNA-binding</keyword>
<keyword evidence="3" id="KW-0804">Transcription</keyword>
<comment type="caution">
    <text evidence="5">The sequence shown here is derived from an EMBL/GenBank/DDBJ whole genome shotgun (WGS) entry which is preliminary data.</text>
</comment>
<dbReference type="Proteomes" id="UP000823960">
    <property type="component" value="Unassembled WGS sequence"/>
</dbReference>
<name>A0A9D1NRZ9_9FIRM</name>
<keyword evidence="1" id="KW-0805">Transcription regulation</keyword>
<evidence type="ECO:0000259" key="4">
    <source>
        <dbReference type="PROSITE" id="PS01124"/>
    </source>
</evidence>
<accession>A0A9D1NRZ9</accession>
<dbReference type="GO" id="GO:0043565">
    <property type="term" value="F:sequence-specific DNA binding"/>
    <property type="evidence" value="ECO:0007669"/>
    <property type="project" value="InterPro"/>
</dbReference>
<dbReference type="SMART" id="SM00342">
    <property type="entry name" value="HTH_ARAC"/>
    <property type="match status" value="1"/>
</dbReference>
<dbReference type="EMBL" id="DVOL01000082">
    <property type="protein sequence ID" value="HIV11166.1"/>
    <property type="molecule type" value="Genomic_DNA"/>
</dbReference>
<evidence type="ECO:0000256" key="3">
    <source>
        <dbReference type="ARBA" id="ARBA00023163"/>
    </source>
</evidence>
<organism evidence="5 6">
    <name type="scientific">Candidatus Faeciplasma avium</name>
    <dbReference type="NCBI Taxonomy" id="2840798"/>
    <lineage>
        <taxon>Bacteria</taxon>
        <taxon>Bacillati</taxon>
        <taxon>Bacillota</taxon>
        <taxon>Clostridia</taxon>
        <taxon>Eubacteriales</taxon>
        <taxon>Oscillospiraceae</taxon>
        <taxon>Oscillospiraceae incertae sedis</taxon>
        <taxon>Candidatus Faeciplasma</taxon>
    </lineage>
</organism>
<reference evidence="5" key="2">
    <citation type="journal article" date="2021" name="PeerJ">
        <title>Extensive microbial diversity within the chicken gut microbiome revealed by metagenomics and culture.</title>
        <authorList>
            <person name="Gilroy R."/>
            <person name="Ravi A."/>
            <person name="Getino M."/>
            <person name="Pursley I."/>
            <person name="Horton D.L."/>
            <person name="Alikhan N.F."/>
            <person name="Baker D."/>
            <person name="Gharbi K."/>
            <person name="Hall N."/>
            <person name="Watson M."/>
            <person name="Adriaenssens E.M."/>
            <person name="Foster-Nyarko E."/>
            <person name="Jarju S."/>
            <person name="Secka A."/>
            <person name="Antonio M."/>
            <person name="Oren A."/>
            <person name="Chaudhuri R.R."/>
            <person name="La Ragione R."/>
            <person name="Hildebrand F."/>
            <person name="Pallen M.J."/>
        </authorList>
    </citation>
    <scope>NUCLEOTIDE SEQUENCE</scope>
    <source>
        <strain evidence="5">1370</strain>
    </source>
</reference>
<evidence type="ECO:0000256" key="1">
    <source>
        <dbReference type="ARBA" id="ARBA00023015"/>
    </source>
</evidence>
<dbReference type="PANTHER" id="PTHR43280:SF2">
    <property type="entry name" value="HTH-TYPE TRANSCRIPTIONAL REGULATOR EXSA"/>
    <property type="match status" value="1"/>
</dbReference>
<dbReference type="InterPro" id="IPR009057">
    <property type="entry name" value="Homeodomain-like_sf"/>
</dbReference>
<gene>
    <name evidence="5" type="ORF">IAD28_05705</name>
</gene>
<sequence>MVDIEFMQLNATHPSDFVYGLRNDFWLLLFVKTPALFHLSTGDMVTPPNCAVLYPPKAFAFYQAHEGEYINDYVRFYTDESFVYDENIPLETPILLRSPSSMAWLFELLSMENYFKFTYSQQSISMIMRMMFLKIKESLSDNTMTEQQRALIDLRYEIQLHPYYPWTVSSMANRLHVSAGYLQNIYKKQFGVSCMQDVVDKRIDLAKTHLINTDFTSLKIAGICGYQNVEHFCRQFKAVTGMSPLAFRKLHLDAKKEGSEG</sequence>
<dbReference type="Pfam" id="PF12833">
    <property type="entry name" value="HTH_18"/>
    <property type="match status" value="1"/>
</dbReference>
<evidence type="ECO:0000256" key="2">
    <source>
        <dbReference type="ARBA" id="ARBA00023125"/>
    </source>
</evidence>